<dbReference type="CDD" id="cd00331">
    <property type="entry name" value="IGPS"/>
    <property type="match status" value="1"/>
</dbReference>
<sequence>MLNITLAVALLHSLLGGVVCITYGRHPVDNLQTCGYIRHSSRQPEIRQNSLKASDARVCARAEERFYKMITDKHAQVNHLLEQHKDPNDRLQLRLNFVECTANHKLSEMLRRHSTESAHGLSVIADMKRRTPTHNPKCDNAVLSYVDAAEVARNMAQVGFDVIFVNTDDVIYGGHILELHKCFLELRKLGRRTRPAIVMKDIILHPIQIAQAAEYRADGVLLNAAILGNALKDMIVACITMGIEAIVEVHTAADAMRSLDMGATHLLVNQWDRVENILRPTRALEVKEIVGDDATFIAAGGIVNYSQIHELGLIGYDAVVLGRRLMYNDLPQFVDQVKKWRAPCKSILRISKSVFFDMKQVDDETMLKIKIKEDHMKVFNEMNTFYNTKSADVSKILNTEDPLDPAINQINGENASESETDAKDAQNNDKVVTLSYGNPRNTTFVKNILATPESPDSMIDANQYFGEQLAEMYEMKWYIEQEKWIRANRHHFKTREDAEKAHKLKKAVEVYTAFKINKSNHPEEKFGVEDVEKMERDLMEHVKLAYQDAPRDEHGNVIMPL</sequence>
<feature type="domain" description="Indole-3-glycerol phosphate synthase" evidence="10">
    <location>
        <begin position="85"/>
        <end position="334"/>
    </location>
</feature>
<dbReference type="Pfam" id="PF00218">
    <property type="entry name" value="IGPS"/>
    <property type="match status" value="1"/>
</dbReference>
<comment type="catalytic activity">
    <reaction evidence="1">
        <text>1-(2-carboxyphenylamino)-1-deoxy-D-ribulose 5-phosphate + H(+) = (1S,2R)-1-C-(indol-3-yl)glycerol 3-phosphate + CO2 + H2O</text>
        <dbReference type="Rhea" id="RHEA:23476"/>
        <dbReference type="ChEBI" id="CHEBI:15377"/>
        <dbReference type="ChEBI" id="CHEBI:15378"/>
        <dbReference type="ChEBI" id="CHEBI:16526"/>
        <dbReference type="ChEBI" id="CHEBI:58613"/>
        <dbReference type="ChEBI" id="CHEBI:58866"/>
        <dbReference type="EC" id="4.1.1.48"/>
    </reaction>
</comment>
<dbReference type="EC" id="4.1.1.48" evidence="3"/>
<name>A0AAD9LKH1_BABDI</name>
<keyword evidence="12" id="KW-1185">Reference proteome</keyword>
<evidence type="ECO:0000256" key="2">
    <source>
        <dbReference type="ARBA" id="ARBA00004696"/>
    </source>
</evidence>
<gene>
    <name evidence="11" type="ORF">X943_003020</name>
</gene>
<organism evidence="11 12">
    <name type="scientific">Babesia divergens</name>
    <dbReference type="NCBI Taxonomy" id="32595"/>
    <lineage>
        <taxon>Eukaryota</taxon>
        <taxon>Sar</taxon>
        <taxon>Alveolata</taxon>
        <taxon>Apicomplexa</taxon>
        <taxon>Aconoidasida</taxon>
        <taxon>Piroplasmida</taxon>
        <taxon>Babesiidae</taxon>
        <taxon>Babesia</taxon>
    </lineage>
</organism>
<evidence type="ECO:0000256" key="9">
    <source>
        <dbReference type="SAM" id="SignalP"/>
    </source>
</evidence>
<dbReference type="GO" id="GO:0004640">
    <property type="term" value="F:phosphoribosylanthranilate isomerase activity"/>
    <property type="evidence" value="ECO:0007669"/>
    <property type="project" value="TreeGrafter"/>
</dbReference>
<dbReference type="GO" id="GO:0000162">
    <property type="term" value="P:L-tryptophan biosynthetic process"/>
    <property type="evidence" value="ECO:0007669"/>
    <property type="project" value="UniProtKB-KW"/>
</dbReference>
<dbReference type="PANTHER" id="PTHR22854">
    <property type="entry name" value="TRYPTOPHAN BIOSYNTHESIS PROTEIN"/>
    <property type="match status" value="1"/>
</dbReference>
<protein>
    <recommendedName>
        <fullName evidence="3">indole-3-glycerol-phosphate synthase</fullName>
        <ecNumber evidence="3">4.1.1.48</ecNumber>
    </recommendedName>
</protein>
<dbReference type="SUPFAM" id="SSF51366">
    <property type="entry name" value="Ribulose-phoshate binding barrel"/>
    <property type="match status" value="1"/>
</dbReference>
<dbReference type="GO" id="GO:0004425">
    <property type="term" value="F:indole-3-glycerol-phosphate synthase activity"/>
    <property type="evidence" value="ECO:0007669"/>
    <property type="project" value="UniProtKB-EC"/>
</dbReference>
<dbReference type="EMBL" id="JAHBMH010000024">
    <property type="protein sequence ID" value="KAK1938634.1"/>
    <property type="molecule type" value="Genomic_DNA"/>
</dbReference>
<keyword evidence="4" id="KW-0028">Amino-acid biosynthesis</keyword>
<comment type="pathway">
    <text evidence="2">Amino-acid biosynthesis; L-tryptophan biosynthesis; L-tryptophan from chorismate: step 4/5.</text>
</comment>
<evidence type="ECO:0000256" key="1">
    <source>
        <dbReference type="ARBA" id="ARBA00001633"/>
    </source>
</evidence>
<evidence type="ECO:0000256" key="5">
    <source>
        <dbReference type="ARBA" id="ARBA00022793"/>
    </source>
</evidence>
<evidence type="ECO:0000259" key="10">
    <source>
        <dbReference type="Pfam" id="PF00218"/>
    </source>
</evidence>
<evidence type="ECO:0000313" key="12">
    <source>
        <dbReference type="Proteomes" id="UP001195914"/>
    </source>
</evidence>
<dbReference type="Gene3D" id="3.20.20.70">
    <property type="entry name" value="Aldolase class I"/>
    <property type="match status" value="1"/>
</dbReference>
<keyword evidence="7" id="KW-0057">Aromatic amino acid biosynthesis</keyword>
<feature type="chain" id="PRO_5042036003" description="indole-3-glycerol-phosphate synthase" evidence="9">
    <location>
        <begin position="21"/>
        <end position="561"/>
    </location>
</feature>
<evidence type="ECO:0000256" key="8">
    <source>
        <dbReference type="ARBA" id="ARBA00023239"/>
    </source>
</evidence>
<dbReference type="PANTHER" id="PTHR22854:SF2">
    <property type="entry name" value="INDOLE-3-GLYCEROL-PHOSPHATE SYNTHASE"/>
    <property type="match status" value="1"/>
</dbReference>
<feature type="signal peptide" evidence="9">
    <location>
        <begin position="1"/>
        <end position="20"/>
    </location>
</feature>
<dbReference type="Proteomes" id="UP001195914">
    <property type="component" value="Unassembled WGS sequence"/>
</dbReference>
<comment type="caution">
    <text evidence="11">The sequence shown here is derived from an EMBL/GenBank/DDBJ whole genome shotgun (WGS) entry which is preliminary data.</text>
</comment>
<evidence type="ECO:0000256" key="4">
    <source>
        <dbReference type="ARBA" id="ARBA00022605"/>
    </source>
</evidence>
<evidence type="ECO:0000313" key="11">
    <source>
        <dbReference type="EMBL" id="KAK1938634.1"/>
    </source>
</evidence>
<dbReference type="InterPro" id="IPR013785">
    <property type="entry name" value="Aldolase_TIM"/>
</dbReference>
<keyword evidence="6" id="KW-0822">Tryptophan biosynthesis</keyword>
<reference evidence="11" key="2">
    <citation type="submission" date="2021-05" db="EMBL/GenBank/DDBJ databases">
        <authorList>
            <person name="Pain A."/>
        </authorList>
    </citation>
    <scope>NUCLEOTIDE SEQUENCE</scope>
    <source>
        <strain evidence="11">1802A</strain>
    </source>
</reference>
<keyword evidence="5" id="KW-0210">Decarboxylase</keyword>
<proteinExistence type="predicted"/>
<evidence type="ECO:0000256" key="3">
    <source>
        <dbReference type="ARBA" id="ARBA00012362"/>
    </source>
</evidence>
<keyword evidence="9" id="KW-0732">Signal</keyword>
<dbReference type="InterPro" id="IPR011060">
    <property type="entry name" value="RibuloseP-bd_barrel"/>
</dbReference>
<reference evidence="11" key="1">
    <citation type="journal article" date="2014" name="Nucleic Acids Res.">
        <title>The evolutionary dynamics of variant antigen genes in Babesia reveal a history of genomic innovation underlying host-parasite interaction.</title>
        <authorList>
            <person name="Jackson A.P."/>
            <person name="Otto T.D."/>
            <person name="Darby A."/>
            <person name="Ramaprasad A."/>
            <person name="Xia D."/>
            <person name="Echaide I.E."/>
            <person name="Farber M."/>
            <person name="Gahlot S."/>
            <person name="Gamble J."/>
            <person name="Gupta D."/>
            <person name="Gupta Y."/>
            <person name="Jackson L."/>
            <person name="Malandrin L."/>
            <person name="Malas T.B."/>
            <person name="Moussa E."/>
            <person name="Nair M."/>
            <person name="Reid A.J."/>
            <person name="Sanders M."/>
            <person name="Sharma J."/>
            <person name="Tracey A."/>
            <person name="Quail M.A."/>
            <person name="Weir W."/>
            <person name="Wastling J.M."/>
            <person name="Hall N."/>
            <person name="Willadsen P."/>
            <person name="Lingelbach K."/>
            <person name="Shiels B."/>
            <person name="Tait A."/>
            <person name="Berriman M."/>
            <person name="Allred D.R."/>
            <person name="Pain A."/>
        </authorList>
    </citation>
    <scope>NUCLEOTIDE SEQUENCE</scope>
    <source>
        <strain evidence="11">1802A</strain>
    </source>
</reference>
<dbReference type="InterPro" id="IPR013798">
    <property type="entry name" value="Indole-3-glycerol_P_synth_dom"/>
</dbReference>
<accession>A0AAD9LKH1</accession>
<dbReference type="AlphaFoldDB" id="A0AAD9LKH1"/>
<dbReference type="InterPro" id="IPR045186">
    <property type="entry name" value="Indole-3-glycerol_P_synth"/>
</dbReference>
<evidence type="ECO:0000256" key="6">
    <source>
        <dbReference type="ARBA" id="ARBA00022822"/>
    </source>
</evidence>
<keyword evidence="8" id="KW-0456">Lyase</keyword>
<evidence type="ECO:0000256" key="7">
    <source>
        <dbReference type="ARBA" id="ARBA00023141"/>
    </source>
</evidence>